<reference evidence="11 12" key="1">
    <citation type="journal article" date="2018" name="Environ. Microbiol.">
        <title>Genomes of ubiquitous marine and hypersaline Hydrogenovibrio, Thiomicrorhabdus and Thiomicrospira spp. encode a diversity of mechanisms to sustain chemolithoautotrophy in heterogeneous environments.</title>
        <authorList>
            <person name="Scott K.M."/>
            <person name="Williams J."/>
            <person name="Porter C.M.B."/>
            <person name="Russel S."/>
            <person name="Harmer T.L."/>
            <person name="Paul J.H."/>
            <person name="Antonen K.M."/>
            <person name="Bridges M.K."/>
            <person name="Camper G.J."/>
            <person name="Campla C.K."/>
            <person name="Casella L.G."/>
            <person name="Chase E."/>
            <person name="Conrad J.W."/>
            <person name="Cruz M.C."/>
            <person name="Dunlap D.S."/>
            <person name="Duran L."/>
            <person name="Fahsbender E.M."/>
            <person name="Goldsmith D.B."/>
            <person name="Keeley R.F."/>
            <person name="Kondoff M.R."/>
            <person name="Kussy B.I."/>
            <person name="Lane M.K."/>
            <person name="Lawler S."/>
            <person name="Leigh B.A."/>
            <person name="Lewis C."/>
            <person name="Lostal L.M."/>
            <person name="Marking D."/>
            <person name="Mancera P.A."/>
            <person name="McClenthan E.C."/>
            <person name="McIntyre E.A."/>
            <person name="Mine J.A."/>
            <person name="Modi S."/>
            <person name="Moore B.D."/>
            <person name="Morgan W.A."/>
            <person name="Nelson K.M."/>
            <person name="Nguyen K.N."/>
            <person name="Ogburn N."/>
            <person name="Parrino D.G."/>
            <person name="Pedapudi A.D."/>
            <person name="Pelham R.P."/>
            <person name="Preece A.M."/>
            <person name="Rampersad E.A."/>
            <person name="Richardson J.C."/>
            <person name="Rodgers C.M."/>
            <person name="Schaffer B.L."/>
            <person name="Sheridan N.E."/>
            <person name="Solone M.R."/>
            <person name="Staley Z.R."/>
            <person name="Tabuchi M."/>
            <person name="Waide R.J."/>
            <person name="Wanjugi P.W."/>
            <person name="Young S."/>
            <person name="Clum A."/>
            <person name="Daum C."/>
            <person name="Huntemann M."/>
            <person name="Ivanova N."/>
            <person name="Kyrpides N."/>
            <person name="Mikhailova N."/>
            <person name="Palaniappan K."/>
            <person name="Pillay M."/>
            <person name="Reddy T.B.K."/>
            <person name="Shapiro N."/>
            <person name="Stamatis D."/>
            <person name="Varghese N."/>
            <person name="Woyke T."/>
            <person name="Boden R."/>
            <person name="Freyermuth S.K."/>
            <person name="Kerfeld C.A."/>
        </authorList>
    </citation>
    <scope>NUCLEOTIDE SEQUENCE [LARGE SCALE GENOMIC DNA]</scope>
    <source>
        <strain evidence="11 12">JR-2</strain>
    </source>
</reference>
<feature type="transmembrane region" description="Helical" evidence="9">
    <location>
        <begin position="45"/>
        <end position="66"/>
    </location>
</feature>
<comment type="similarity">
    <text evidence="2">Belongs to the cation diffusion facilitator (CDF) transporter (TC 2.A.4) family. FieF subfamily.</text>
</comment>
<evidence type="ECO:0000313" key="12">
    <source>
        <dbReference type="Proteomes" id="UP000285478"/>
    </source>
</evidence>
<evidence type="ECO:0000259" key="10">
    <source>
        <dbReference type="Pfam" id="PF01545"/>
    </source>
</evidence>
<feature type="transmembrane region" description="Helical" evidence="9">
    <location>
        <begin position="195"/>
        <end position="212"/>
    </location>
</feature>
<evidence type="ECO:0000256" key="2">
    <source>
        <dbReference type="ARBA" id="ARBA00010212"/>
    </source>
</evidence>
<dbReference type="InterPro" id="IPR058533">
    <property type="entry name" value="Cation_efflux_TM"/>
</dbReference>
<protein>
    <submittedName>
        <fullName evidence="11">Cation diffusion facilitator family transporter</fullName>
    </submittedName>
</protein>
<feature type="transmembrane region" description="Helical" evidence="9">
    <location>
        <begin position="87"/>
        <end position="108"/>
    </location>
</feature>
<dbReference type="RefSeq" id="WP_127119042.1">
    <property type="nucleotide sequence ID" value="NZ_CP035033.1"/>
</dbReference>
<dbReference type="PANTHER" id="PTHR43840:SF15">
    <property type="entry name" value="MITOCHONDRIAL METAL TRANSPORTER 1-RELATED"/>
    <property type="match status" value="1"/>
</dbReference>
<feature type="domain" description="Cation efflux protein transmembrane" evidence="10">
    <location>
        <begin position="21"/>
        <end position="219"/>
    </location>
</feature>
<keyword evidence="6" id="KW-0406">Ion transport</keyword>
<keyword evidence="6" id="KW-0864">Zinc transport</keyword>
<dbReference type="Gene3D" id="1.20.1510.10">
    <property type="entry name" value="Cation efflux protein transmembrane domain"/>
    <property type="match status" value="1"/>
</dbReference>
<keyword evidence="4" id="KW-0408">Iron</keyword>
<evidence type="ECO:0000256" key="3">
    <source>
        <dbReference type="ARBA" id="ARBA00022448"/>
    </source>
</evidence>
<dbReference type="InterPro" id="IPR050291">
    <property type="entry name" value="CDF_Transporter"/>
</dbReference>
<feature type="transmembrane region" description="Helical" evidence="9">
    <location>
        <begin position="120"/>
        <end position="142"/>
    </location>
</feature>
<dbReference type="KEGG" id="htr:EPV75_12160"/>
<proteinExistence type="inferred from homology"/>
<keyword evidence="7 9" id="KW-1133">Transmembrane helix</keyword>
<keyword evidence="3" id="KW-0813">Transport</keyword>
<sequence length="325" mass="36845">MSNRKIPLDHKIATEKRAIKLVMVGDILMAVLGLVFYYLTESQAILMDGVYPFIDLVAGLLTLRVVSLMAQQASQSQPFGYAIFEPVLNFIKGVLILLVILVAFYASVEAIFHGGRHIDAHIAVFYSVIASVLGFGLAYVLYHMNKTAQSSLIHVDLQGWLTGGILSIAVGLSFGAAIWMEAIGHEEWVPYTDPVVILILILLMLPIPLKILKENGLQIIGRTDDAELMRFLNQEVEQVFEPVAYLDMKTRYLQAGRMMYVQVYIQLDDETPFDIRQQDVYRDRLYHHLKQTYDYLSLDVIYTAQPIWVMRSIGENHTDTTKTEN</sequence>
<evidence type="ECO:0000256" key="5">
    <source>
        <dbReference type="ARBA" id="ARBA00022692"/>
    </source>
</evidence>
<dbReference type="SUPFAM" id="SSF161111">
    <property type="entry name" value="Cation efflux protein transmembrane domain-like"/>
    <property type="match status" value="1"/>
</dbReference>
<evidence type="ECO:0000256" key="4">
    <source>
        <dbReference type="ARBA" id="ARBA00022496"/>
    </source>
</evidence>
<keyword evidence="12" id="KW-1185">Reference proteome</keyword>
<feature type="transmembrane region" description="Helical" evidence="9">
    <location>
        <begin position="163"/>
        <end position="183"/>
    </location>
</feature>
<comment type="subcellular location">
    <subcellularLocation>
        <location evidence="1">Membrane</location>
        <topology evidence="1">Multi-pass membrane protein</topology>
    </subcellularLocation>
</comment>
<dbReference type="NCBIfam" id="TIGR01297">
    <property type="entry name" value="CDF"/>
    <property type="match status" value="1"/>
</dbReference>
<evidence type="ECO:0000256" key="8">
    <source>
        <dbReference type="ARBA" id="ARBA00023136"/>
    </source>
</evidence>
<keyword evidence="4" id="KW-0410">Iron transport</keyword>
<keyword evidence="6" id="KW-0862">Zinc</keyword>
<dbReference type="Pfam" id="PF01545">
    <property type="entry name" value="Cation_efflux"/>
    <property type="match status" value="1"/>
</dbReference>
<evidence type="ECO:0000313" key="11">
    <source>
        <dbReference type="EMBL" id="QAB16360.1"/>
    </source>
</evidence>
<name>A0A410H6C1_9GAMM</name>
<gene>
    <name evidence="11" type="ORF">EPV75_12160</name>
</gene>
<keyword evidence="8 9" id="KW-0472">Membrane</keyword>
<dbReference type="GO" id="GO:0006882">
    <property type="term" value="P:intracellular zinc ion homeostasis"/>
    <property type="evidence" value="ECO:0007669"/>
    <property type="project" value="TreeGrafter"/>
</dbReference>
<evidence type="ECO:0000256" key="7">
    <source>
        <dbReference type="ARBA" id="ARBA00022989"/>
    </source>
</evidence>
<evidence type="ECO:0000256" key="1">
    <source>
        <dbReference type="ARBA" id="ARBA00004141"/>
    </source>
</evidence>
<dbReference type="InterPro" id="IPR027469">
    <property type="entry name" value="Cation_efflux_TMD_sf"/>
</dbReference>
<dbReference type="PANTHER" id="PTHR43840">
    <property type="entry name" value="MITOCHONDRIAL METAL TRANSPORTER 1-RELATED"/>
    <property type="match status" value="1"/>
</dbReference>
<dbReference type="GO" id="GO:0015341">
    <property type="term" value="F:zinc efflux antiporter activity"/>
    <property type="evidence" value="ECO:0007669"/>
    <property type="project" value="TreeGrafter"/>
</dbReference>
<feature type="transmembrane region" description="Helical" evidence="9">
    <location>
        <begin position="21"/>
        <end position="39"/>
    </location>
</feature>
<dbReference type="InterPro" id="IPR002524">
    <property type="entry name" value="Cation_efflux"/>
</dbReference>
<organism evidence="11 12">
    <name type="scientific">Hydrogenovibrio thermophilus</name>
    <dbReference type="NCBI Taxonomy" id="265883"/>
    <lineage>
        <taxon>Bacteria</taxon>
        <taxon>Pseudomonadati</taxon>
        <taxon>Pseudomonadota</taxon>
        <taxon>Gammaproteobacteria</taxon>
        <taxon>Thiotrichales</taxon>
        <taxon>Piscirickettsiaceae</taxon>
        <taxon>Hydrogenovibrio</taxon>
    </lineage>
</organism>
<dbReference type="GO" id="GO:0015093">
    <property type="term" value="F:ferrous iron transmembrane transporter activity"/>
    <property type="evidence" value="ECO:0007669"/>
    <property type="project" value="TreeGrafter"/>
</dbReference>
<dbReference type="GO" id="GO:0015086">
    <property type="term" value="F:cadmium ion transmembrane transporter activity"/>
    <property type="evidence" value="ECO:0007669"/>
    <property type="project" value="TreeGrafter"/>
</dbReference>
<evidence type="ECO:0000256" key="9">
    <source>
        <dbReference type="SAM" id="Phobius"/>
    </source>
</evidence>
<dbReference type="AlphaFoldDB" id="A0A410H6C1"/>
<keyword evidence="5 9" id="KW-0812">Transmembrane</keyword>
<dbReference type="EMBL" id="CP035033">
    <property type="protein sequence ID" value="QAB16360.1"/>
    <property type="molecule type" value="Genomic_DNA"/>
</dbReference>
<evidence type="ECO:0000256" key="6">
    <source>
        <dbReference type="ARBA" id="ARBA00022906"/>
    </source>
</evidence>
<dbReference type="Proteomes" id="UP000285478">
    <property type="component" value="Chromosome"/>
</dbReference>
<accession>A0A410H6C1</accession>
<dbReference type="GO" id="GO:0005886">
    <property type="term" value="C:plasma membrane"/>
    <property type="evidence" value="ECO:0007669"/>
    <property type="project" value="TreeGrafter"/>
</dbReference>